<dbReference type="InterPro" id="IPR020846">
    <property type="entry name" value="MFS_dom"/>
</dbReference>
<dbReference type="PROSITE" id="PS50850">
    <property type="entry name" value="MFS"/>
    <property type="match status" value="1"/>
</dbReference>
<dbReference type="RefSeq" id="WP_369330102.1">
    <property type="nucleotide sequence ID" value="NZ_JAULBC010000004.1"/>
</dbReference>
<evidence type="ECO:0000256" key="3">
    <source>
        <dbReference type="ARBA" id="ARBA00022692"/>
    </source>
</evidence>
<evidence type="ECO:0000256" key="5">
    <source>
        <dbReference type="ARBA" id="ARBA00023136"/>
    </source>
</evidence>
<keyword evidence="5 6" id="KW-0472">Membrane</keyword>
<feature type="transmembrane region" description="Helical" evidence="6">
    <location>
        <begin position="48"/>
        <end position="67"/>
    </location>
</feature>
<evidence type="ECO:0000256" key="1">
    <source>
        <dbReference type="ARBA" id="ARBA00004429"/>
    </source>
</evidence>
<feature type="transmembrane region" description="Helical" evidence="6">
    <location>
        <begin position="299"/>
        <end position="322"/>
    </location>
</feature>
<feature type="transmembrane region" description="Helical" evidence="6">
    <location>
        <begin position="334"/>
        <end position="354"/>
    </location>
</feature>
<protein>
    <submittedName>
        <fullName evidence="8">MFS transporter</fullName>
    </submittedName>
</protein>
<feature type="domain" description="Major facilitator superfamily (MFS) profile" evidence="7">
    <location>
        <begin position="6"/>
        <end position="386"/>
    </location>
</feature>
<name>A0ABV3ZHS2_9BACT</name>
<dbReference type="Gene3D" id="1.20.1250.20">
    <property type="entry name" value="MFS general substrate transporter like domains"/>
    <property type="match status" value="2"/>
</dbReference>
<comment type="subcellular location">
    <subcellularLocation>
        <location evidence="1">Cell inner membrane</location>
        <topology evidence="1">Multi-pass membrane protein</topology>
    </subcellularLocation>
</comment>
<sequence length="395" mass="42691">MSKRLPFLIQLLPVFFGFFIMGFADVVGISANYIKRDFSLSDTVTNTLPFMVFLWFAVFSIPTSMLMNKIGRKNTVLLSFVISAVSLILPLLSYSFPVILFAFCLLGIGNTVLQVSLNPLLAGMVDGSRLASSLTLGQFIKAIASFLGPIITAFAVSKWGNWKLIFPLFGSVTLLSAIWLFATSVKRESAPVATTTFNSCFRLLANKQILMLFLGILFLVGVDVGLNITLPKILMERCGVELAEAGLATSTYFAARTVGSLCGSFLLARISGRRFMIITMVLAIICTLALMFVSQIQVLHVLIFTIGLCIANVFSIIFAQALQREPEKTNEVSGLLIMGVAGGALLPFIAGYVADVVGGQNGAIAVLIAGILYMLVCGISMKEETQPELELKSSQ</sequence>
<gene>
    <name evidence="8" type="ORF">QTN47_14360</name>
</gene>
<feature type="transmembrane region" description="Helical" evidence="6">
    <location>
        <begin position="162"/>
        <end position="182"/>
    </location>
</feature>
<feature type="transmembrane region" description="Helical" evidence="6">
    <location>
        <begin position="98"/>
        <end position="122"/>
    </location>
</feature>
<feature type="transmembrane region" description="Helical" evidence="6">
    <location>
        <begin position="74"/>
        <end position="92"/>
    </location>
</feature>
<dbReference type="InterPro" id="IPR011701">
    <property type="entry name" value="MFS"/>
</dbReference>
<reference evidence="8 9" key="1">
    <citation type="submission" date="2023-07" db="EMBL/GenBank/DDBJ databases">
        <authorList>
            <person name="Lian W.-H."/>
        </authorList>
    </citation>
    <scope>NUCLEOTIDE SEQUENCE [LARGE SCALE GENOMIC DNA]</scope>
    <source>
        <strain evidence="8 9">SYSU DXS3180</strain>
    </source>
</reference>
<organism evidence="8 9">
    <name type="scientific">Danxiaibacter flavus</name>
    <dbReference type="NCBI Taxonomy" id="3049108"/>
    <lineage>
        <taxon>Bacteria</taxon>
        <taxon>Pseudomonadati</taxon>
        <taxon>Bacteroidota</taxon>
        <taxon>Chitinophagia</taxon>
        <taxon>Chitinophagales</taxon>
        <taxon>Chitinophagaceae</taxon>
        <taxon>Danxiaibacter</taxon>
    </lineage>
</organism>
<feature type="transmembrane region" description="Helical" evidence="6">
    <location>
        <begin position="250"/>
        <end position="268"/>
    </location>
</feature>
<dbReference type="Pfam" id="PF07690">
    <property type="entry name" value="MFS_1"/>
    <property type="match status" value="1"/>
</dbReference>
<feature type="transmembrane region" description="Helical" evidence="6">
    <location>
        <begin position="134"/>
        <end position="156"/>
    </location>
</feature>
<evidence type="ECO:0000313" key="8">
    <source>
        <dbReference type="EMBL" id="MEX6688694.1"/>
    </source>
</evidence>
<dbReference type="SUPFAM" id="SSF103473">
    <property type="entry name" value="MFS general substrate transporter"/>
    <property type="match status" value="1"/>
</dbReference>
<keyword evidence="4 6" id="KW-1133">Transmembrane helix</keyword>
<dbReference type="InterPro" id="IPR050375">
    <property type="entry name" value="MFS_TsgA-like"/>
</dbReference>
<feature type="transmembrane region" description="Helical" evidence="6">
    <location>
        <begin position="209"/>
        <end position="230"/>
    </location>
</feature>
<proteinExistence type="predicted"/>
<comment type="caution">
    <text evidence="8">The sequence shown here is derived from an EMBL/GenBank/DDBJ whole genome shotgun (WGS) entry which is preliminary data.</text>
</comment>
<dbReference type="EMBL" id="JAULBC010000004">
    <property type="protein sequence ID" value="MEX6688694.1"/>
    <property type="molecule type" value="Genomic_DNA"/>
</dbReference>
<accession>A0ABV3ZHS2</accession>
<keyword evidence="2" id="KW-1003">Cell membrane</keyword>
<evidence type="ECO:0000256" key="4">
    <source>
        <dbReference type="ARBA" id="ARBA00022989"/>
    </source>
</evidence>
<feature type="transmembrane region" description="Helical" evidence="6">
    <location>
        <begin position="275"/>
        <end position="293"/>
    </location>
</feature>
<keyword evidence="9" id="KW-1185">Reference proteome</keyword>
<feature type="transmembrane region" description="Helical" evidence="6">
    <location>
        <begin position="360"/>
        <end position="381"/>
    </location>
</feature>
<evidence type="ECO:0000259" key="7">
    <source>
        <dbReference type="PROSITE" id="PS50850"/>
    </source>
</evidence>
<dbReference type="PANTHER" id="PTHR43702:SF3">
    <property type="entry name" value="PROTEIN TSGA"/>
    <property type="match status" value="1"/>
</dbReference>
<dbReference type="InterPro" id="IPR036259">
    <property type="entry name" value="MFS_trans_sf"/>
</dbReference>
<dbReference type="PANTHER" id="PTHR43702">
    <property type="entry name" value="L-FUCOSE-PROTON SYMPORTER"/>
    <property type="match status" value="1"/>
</dbReference>
<evidence type="ECO:0000256" key="6">
    <source>
        <dbReference type="SAM" id="Phobius"/>
    </source>
</evidence>
<evidence type="ECO:0000256" key="2">
    <source>
        <dbReference type="ARBA" id="ARBA00022475"/>
    </source>
</evidence>
<evidence type="ECO:0000313" key="9">
    <source>
        <dbReference type="Proteomes" id="UP001560573"/>
    </source>
</evidence>
<dbReference type="Proteomes" id="UP001560573">
    <property type="component" value="Unassembled WGS sequence"/>
</dbReference>
<keyword evidence="3 6" id="KW-0812">Transmembrane</keyword>